<feature type="compositionally biased region" description="Basic and acidic residues" evidence="2">
    <location>
        <begin position="2074"/>
        <end position="2084"/>
    </location>
</feature>
<feature type="compositionally biased region" description="Basic and acidic residues" evidence="2">
    <location>
        <begin position="238"/>
        <end position="257"/>
    </location>
</feature>
<feature type="compositionally biased region" description="Acidic residues" evidence="2">
    <location>
        <begin position="1724"/>
        <end position="1750"/>
    </location>
</feature>
<feature type="region of interest" description="Disordered" evidence="2">
    <location>
        <begin position="1422"/>
        <end position="1482"/>
    </location>
</feature>
<feature type="region of interest" description="Disordered" evidence="2">
    <location>
        <begin position="283"/>
        <end position="302"/>
    </location>
</feature>
<feature type="region of interest" description="Disordered" evidence="2">
    <location>
        <begin position="389"/>
        <end position="473"/>
    </location>
</feature>
<feature type="region of interest" description="Disordered" evidence="2">
    <location>
        <begin position="1718"/>
        <end position="1750"/>
    </location>
</feature>
<feature type="coiled-coil region" evidence="1">
    <location>
        <begin position="2376"/>
        <end position="2497"/>
    </location>
</feature>
<feature type="compositionally biased region" description="Basic and acidic residues" evidence="2">
    <location>
        <begin position="43"/>
        <end position="53"/>
    </location>
</feature>
<feature type="region of interest" description="Disordered" evidence="2">
    <location>
        <begin position="21"/>
        <end position="61"/>
    </location>
</feature>
<feature type="region of interest" description="Disordered" evidence="2">
    <location>
        <begin position="510"/>
        <end position="565"/>
    </location>
</feature>
<feature type="region of interest" description="Disordered" evidence="2">
    <location>
        <begin position="586"/>
        <end position="616"/>
    </location>
</feature>
<feature type="coiled-coil region" evidence="1">
    <location>
        <begin position="1527"/>
        <end position="1707"/>
    </location>
</feature>
<organism evidence="3 4">
    <name type="scientific">Oikopleura dioica</name>
    <name type="common">Tunicate</name>
    <dbReference type="NCBI Taxonomy" id="34765"/>
    <lineage>
        <taxon>Eukaryota</taxon>
        <taxon>Metazoa</taxon>
        <taxon>Chordata</taxon>
        <taxon>Tunicata</taxon>
        <taxon>Appendicularia</taxon>
        <taxon>Copelata</taxon>
        <taxon>Oikopleuridae</taxon>
        <taxon>Oikopleura</taxon>
    </lineage>
</organism>
<feature type="compositionally biased region" description="Basic and acidic residues" evidence="2">
    <location>
        <begin position="2026"/>
        <end position="2044"/>
    </location>
</feature>
<feature type="coiled-coil region" evidence="1">
    <location>
        <begin position="1866"/>
        <end position="1942"/>
    </location>
</feature>
<accession>A0ABN7T3Z5</accession>
<feature type="compositionally biased region" description="Basic and acidic residues" evidence="2">
    <location>
        <begin position="405"/>
        <end position="419"/>
    </location>
</feature>
<keyword evidence="1" id="KW-0175">Coiled coil</keyword>
<feature type="compositionally biased region" description="Basic residues" evidence="2">
    <location>
        <begin position="531"/>
        <end position="543"/>
    </location>
</feature>
<evidence type="ECO:0000313" key="3">
    <source>
        <dbReference type="EMBL" id="CAG5111115.1"/>
    </source>
</evidence>
<feature type="compositionally biased region" description="Basic and acidic residues" evidence="2">
    <location>
        <begin position="444"/>
        <end position="453"/>
    </location>
</feature>
<keyword evidence="4" id="KW-1185">Reference proteome</keyword>
<dbReference type="PANTHER" id="PTHR23159:SF31">
    <property type="entry name" value="CENTROSOME-ASSOCIATED PROTEIN CEP250 ISOFORM X1"/>
    <property type="match status" value="1"/>
</dbReference>
<proteinExistence type="predicted"/>
<feature type="compositionally biased region" description="Polar residues" evidence="2">
    <location>
        <begin position="170"/>
        <end position="180"/>
    </location>
</feature>
<evidence type="ECO:0000256" key="1">
    <source>
        <dbReference type="SAM" id="Coils"/>
    </source>
</evidence>
<feature type="region of interest" description="Disordered" evidence="2">
    <location>
        <begin position="156"/>
        <end position="180"/>
    </location>
</feature>
<feature type="coiled-coil region" evidence="1">
    <location>
        <begin position="2583"/>
        <end position="2655"/>
    </location>
</feature>
<protein>
    <submittedName>
        <fullName evidence="3">Oidioi.mRNA.OKI2018_I69.chr2.g5449.t1.cds</fullName>
    </submittedName>
</protein>
<feature type="coiled-coil region" evidence="1">
    <location>
        <begin position="2294"/>
        <end position="2328"/>
    </location>
</feature>
<feature type="compositionally biased region" description="Basic residues" evidence="2">
    <location>
        <begin position="420"/>
        <end position="436"/>
    </location>
</feature>
<feature type="compositionally biased region" description="Basic and acidic residues" evidence="2">
    <location>
        <begin position="1439"/>
        <end position="1457"/>
    </location>
</feature>
<feature type="compositionally biased region" description="Low complexity" evidence="2">
    <location>
        <begin position="392"/>
        <end position="404"/>
    </location>
</feature>
<feature type="compositionally biased region" description="Low complexity" evidence="2">
    <location>
        <begin position="2561"/>
        <end position="2572"/>
    </location>
</feature>
<name>A0ABN7T3Z5_OIKDI</name>
<dbReference type="Proteomes" id="UP001158576">
    <property type="component" value="Chromosome 2"/>
</dbReference>
<feature type="region of interest" description="Disordered" evidence="2">
    <location>
        <begin position="2559"/>
        <end position="2578"/>
    </location>
</feature>
<feature type="region of interest" description="Disordered" evidence="2">
    <location>
        <begin position="238"/>
        <end position="275"/>
    </location>
</feature>
<evidence type="ECO:0000313" key="4">
    <source>
        <dbReference type="Proteomes" id="UP001158576"/>
    </source>
</evidence>
<feature type="region of interest" description="Disordered" evidence="2">
    <location>
        <begin position="2074"/>
        <end position="2100"/>
    </location>
</feature>
<feature type="region of interest" description="Disordered" evidence="2">
    <location>
        <begin position="2006"/>
        <end position="2044"/>
    </location>
</feature>
<feature type="coiled-coil region" evidence="1">
    <location>
        <begin position="2126"/>
        <end position="2226"/>
    </location>
</feature>
<feature type="region of interest" description="Disordered" evidence="2">
    <location>
        <begin position="1228"/>
        <end position="1250"/>
    </location>
</feature>
<feature type="compositionally biased region" description="Basic and acidic residues" evidence="2">
    <location>
        <begin position="515"/>
        <end position="530"/>
    </location>
</feature>
<reference evidence="3 4" key="1">
    <citation type="submission" date="2021-04" db="EMBL/GenBank/DDBJ databases">
        <authorList>
            <person name="Bliznina A."/>
        </authorList>
    </citation>
    <scope>NUCLEOTIDE SEQUENCE [LARGE SCALE GENOMIC DNA]</scope>
</reference>
<evidence type="ECO:0000256" key="2">
    <source>
        <dbReference type="SAM" id="MobiDB-lite"/>
    </source>
</evidence>
<feature type="coiled-coil region" evidence="1">
    <location>
        <begin position="1772"/>
        <end position="1820"/>
    </location>
</feature>
<sequence length="2685" mass="307359">MDAEGPPMDLTMSGDLSIVDGAGGGWASSSMMVAPPQTPSVRRTQDFDEKDMSSDDLETTLQSTKKVRDEYKSFVDDSNDRIVKGLRHCETSENVVFVAEHSIIKDQEWAFEDEIQKMMKRLELLRKRETLEDILKKYPSRREETEKQLNEVNAELDALDDTVAEDPSKTETSLDSTKESTINRTQISYLKIIHYQEPADEVVETTVTIAAQPIFEYDIPQLTRQHVEAIRSKKVEHVKMVSKESQTEPPERKKSEDYSSQTPQLQVKDEKSQAKVLAHEIAMQTTKPKSGVDAPSQTNVQRNTTMELTDSFSQTKEILSSNKTQQTSNLDSGIDSAADHSDIEATPVQKAVIVNRMQQQQNVNAAAPVVQKTMMDMACDPIEWPKSKYDTIETSSSSSSDSESENTKSSKSSKSDKAKKLAKAKVIKDKSKKTKTKSSGTNPEKIKTKDQSTKTKPKVTSSKTIQTEKVKNEKMVNKQVNTLFDSRKIAELKQKAEDLKRENEMLKTAALAQKLKKEERTSSSDEDTKPSKVKIKRVPSKKKTSVEKRPLSTASMKSTDDLSLSSDVDAPPVFIENVEAPPAVQALPVQENLVQSAGPPPPEASEDEGTQLDREKVKNAAILKNMKERENEIDELKENLAKTEAEKKVLEDKFFEIGEAQLQEEALKREIERLTAENEALRKQLEDDDKEERRKNAFLLSQLKEKTEEVDKIQDDFNSNLKGLQDDFEKEKGEKNEIIKQLEKDVQKKDDEIRELQNEVAGFNDDLETERRNKAVLLKKLKDREDELENELNEALKDKDDQIEELEKLNEALIEANKELKDDLDEEDDHKAAKILALKNLADKEKEIEKLNSELAEIKEEKASLENDVEKLFLERKDAKEELAELTTAHKDLMNELQQAADESNDHKLAKLAALKKIKDLEEEKKELQEQIDTYAEQLDAASEMSELDERALADAKHQNKLLNQTLDSVKSSVEDLKNASFQEDKENEEKIQALEAEKEEKVKIIEELEETIKSLEDQIEDLNGESEKSREEKLKTLAKIKLLEEAQTDKENLEDELEKTKANLAALEKQIKDQDEAIQDLEEELNSKSTEVVNLKQKVAELESELAEEQETADGDRAKALIVAKELKDRQDEIDFLKEEIENLKAENAQLAENQESEEDRAKKLLVAKELADRKEDIEKLNQELESLKAENAELAENQETEDGRAKKILIAKELADRKEEIEKLEAANKSLENENAKLESEKQDAEDDRAKKVLIAKELAERKEEIEKLTDELNELKDKNEELEKQAAENEEAKAAKLLIAKELKDRNDEIESLKQALALEEQNALNSADPNRIKELEDEIAALEDQRDQQEAKIKGLEKDLEFSKVLEDEIDKKEKEILAKDEQIQTYERTIAENNRQLKDLLVLKKAADKVSELEKELEEAKTANEGLESNLSALKEERDELKSELEELRNAQDADSSAEDLAKKPLTGSTKTLDSGIFDKTQTLEDIPLGSSTENIPAEPQMIIIRRLQIENERLISERDSVGDVETLKKEYQDEKAHLEEDLDFQQQKINELTGQLEKLLQDKAGLEEDLELKNEDLQAVEDDLSDLKNKLKNSQAENDEIKEENENRLKELVALKALKDRSDDIEDLKKEVEELKGEKEALEKDLEEKYLEALALKKLIENEQEEKAQLNEAYQELEAELREKDAELSQIEEQVKNEKFERAKTLAALKALKKAAESEEPEDSSEEEESDIFPDMNDESQPEEIIDDIKKILVIKKSKEINNPDLENLKDQIADLEDENDELKAQNHKLEEIRQKNKEEIEKLTEENENLHEDVQSRPGSITLAPIVAQEQQVQSSNPFLQTHSDIESSIEQAVSAEPSVDNSNLLKELQDENERLQEEMADLRAQLDLTQTQMKFITAEKSDSGSSSGDLAEENEKLRAEVKRLAALVAMYKGRDSDDEVDLRPAKRVDSVPDLLEADTQKNLKEGVLHELTNTQKKLKDEEEKNKDLERIVEKLNQTISDLQKPEAQQMLKEGALSELEREKKRRSEAEDELAKAKEEAELAKQLKEGALAEVDRLNSSLISSKLEELEKSDSKSSSRQSTPIPSKKLDELELQTMENEVQLQALKPNVSELAKKSPEEQEKALEDLKRNLKEKAEEIDELEKEIEELKDENKELKIEAYDAEKHKKKFKKAVEEKHELGQELEELTTLYDQLLAKNDELKQKLARCRNELELLQEPYDQQLLQNAQNSNRRLSDPLLIRIPAPERTFDGIMARELKNNDEIFVDEEKLAVQRRDPIDDDALWNIKKMKCDMRQLQAQLRELDDRNSKLENKNSRALEQTDILEGHLNRASRDQSDLMNMSISSSNRSLDRINESMTDQLIRNRDEMRVIDDENNRLSYELDQLKREHEETERDLKQARNKLIWQQKELEALRETTAKPNVDDYDKLMTEYTSALDKIEKQEEMLEQASMSSKADDLQSHLDQSRAECELYEEEIGELKSKIKVLEGKLKSSGRRSPDSEIQDMSLGDSLVEKIENLEVKDNWTAEEKLKLEMVNELRYIFSEPEIVREEVSGPSSLESSSSAGKKKKESIDVLKESKETIRLLQSALEKLADESDEHKDVTSELKGLSDQSVRLTDQLKKRQDFIDRLVEKYKSSEEKVRDFIRQTMRAILQREQDRVAQRVSQDESVASMTFDL</sequence>
<dbReference type="PANTHER" id="PTHR23159">
    <property type="entry name" value="CENTROSOMAL PROTEIN 2"/>
    <property type="match status" value="1"/>
</dbReference>
<dbReference type="EMBL" id="OU015567">
    <property type="protein sequence ID" value="CAG5111115.1"/>
    <property type="molecule type" value="Genomic_DNA"/>
</dbReference>
<gene>
    <name evidence="3" type="ORF">OKIOD_LOCUS14214</name>
</gene>